<reference evidence="1 2" key="1">
    <citation type="submission" date="2016-01" db="EMBL/GenBank/DDBJ databases">
        <title>Draft Genome Sequences of Seven Thermophilic Sporeformers Isolated from Foods.</title>
        <authorList>
            <person name="Berendsen E.M."/>
            <person name="Wells-Bennik M.H."/>
            <person name="Krawcyk A.O."/>
            <person name="De Jong A."/>
            <person name="Holsappel S."/>
            <person name="Eijlander R.T."/>
            <person name="Kuipers O.P."/>
        </authorList>
    </citation>
    <scope>NUCLEOTIDE SEQUENCE [LARGE SCALE GENOMIC DNA]</scope>
    <source>
        <strain evidence="1 2">B4135</strain>
    </source>
</reference>
<evidence type="ECO:0000313" key="2">
    <source>
        <dbReference type="Proteomes" id="UP000075683"/>
    </source>
</evidence>
<sequence length="44" mass="4953">MGSGTGLNLPVRKVFRHRGRLLDGCFARKTFQNFCHPMMSGKEA</sequence>
<dbReference type="AlphaFoldDB" id="A0A150M8H8"/>
<evidence type="ECO:0000313" key="1">
    <source>
        <dbReference type="EMBL" id="KYD20675.1"/>
    </source>
</evidence>
<name>A0A150M8H8_9BACI</name>
<protein>
    <submittedName>
        <fullName evidence="1">Uncharacterized protein</fullName>
    </submittedName>
</protein>
<comment type="caution">
    <text evidence="1">The sequence shown here is derived from an EMBL/GenBank/DDBJ whole genome shotgun (WGS) entry which is preliminary data.</text>
</comment>
<gene>
    <name evidence="1" type="ORF">B4135_1795</name>
</gene>
<proteinExistence type="predicted"/>
<organism evidence="1 2">
    <name type="scientific">Caldibacillus debilis</name>
    <dbReference type="NCBI Taxonomy" id="301148"/>
    <lineage>
        <taxon>Bacteria</taxon>
        <taxon>Bacillati</taxon>
        <taxon>Bacillota</taxon>
        <taxon>Bacilli</taxon>
        <taxon>Bacillales</taxon>
        <taxon>Bacillaceae</taxon>
        <taxon>Caldibacillus</taxon>
    </lineage>
</organism>
<dbReference type="EMBL" id="LQYT01000031">
    <property type="protein sequence ID" value="KYD20675.1"/>
    <property type="molecule type" value="Genomic_DNA"/>
</dbReference>
<dbReference type="Proteomes" id="UP000075683">
    <property type="component" value="Unassembled WGS sequence"/>
</dbReference>
<accession>A0A150M8H8</accession>
<dbReference type="STRING" id="301148.B4135_1795"/>